<dbReference type="Pfam" id="PF13923">
    <property type="entry name" value="zf-C3HC4_2"/>
    <property type="match status" value="1"/>
</dbReference>
<proteinExistence type="predicted"/>
<feature type="domain" description="RING-type" evidence="6">
    <location>
        <begin position="234"/>
        <end position="272"/>
    </location>
</feature>
<dbReference type="InterPro" id="IPR003111">
    <property type="entry name" value="Lon_prtase_N"/>
</dbReference>
<dbReference type="AlphaFoldDB" id="A0A2A9P9H1"/>
<dbReference type="SUPFAM" id="SSF88697">
    <property type="entry name" value="PUA domain-like"/>
    <property type="match status" value="1"/>
</dbReference>
<dbReference type="InterPro" id="IPR017907">
    <property type="entry name" value="Znf_RING_CS"/>
</dbReference>
<dbReference type="Pfam" id="PF02190">
    <property type="entry name" value="LON_substr_bdg"/>
    <property type="match status" value="1"/>
</dbReference>
<evidence type="ECO:0000256" key="2">
    <source>
        <dbReference type="ARBA" id="ARBA00022771"/>
    </source>
</evidence>
<dbReference type="Gene3D" id="2.30.130.40">
    <property type="entry name" value="LON domain-like"/>
    <property type="match status" value="1"/>
</dbReference>
<dbReference type="InterPro" id="IPR015947">
    <property type="entry name" value="PUA-like_sf"/>
</dbReference>
<evidence type="ECO:0000313" key="8">
    <source>
        <dbReference type="Proteomes" id="UP000037136"/>
    </source>
</evidence>
<dbReference type="PROSITE" id="PS00518">
    <property type="entry name" value="ZF_RING_1"/>
    <property type="match status" value="1"/>
</dbReference>
<reference evidence="7 8" key="2">
    <citation type="journal article" date="2017" name="Sci. Rep.">
        <title>Ant-infecting Ophiocordyceps genomes reveal a high diversity of potential behavioral manipulation genes and a possible major role for enterotoxins.</title>
        <authorList>
            <person name="de Bekker C."/>
            <person name="Ohm R.A."/>
            <person name="Evans H.C."/>
            <person name="Brachmann A."/>
            <person name="Hughes D.P."/>
        </authorList>
    </citation>
    <scope>NUCLEOTIDE SEQUENCE [LARGE SCALE GENOMIC DNA]</scope>
    <source>
        <strain evidence="7 8">SC16a</strain>
    </source>
</reference>
<evidence type="ECO:0000313" key="7">
    <source>
        <dbReference type="EMBL" id="PFH58165.1"/>
    </source>
</evidence>
<evidence type="ECO:0000259" key="6">
    <source>
        <dbReference type="PROSITE" id="PS50089"/>
    </source>
</evidence>
<evidence type="ECO:0000256" key="1">
    <source>
        <dbReference type="ARBA" id="ARBA00022723"/>
    </source>
</evidence>
<reference evidence="7 8" key="1">
    <citation type="journal article" date="2015" name="BMC Genomics">
        <title>Gene expression during zombie ant biting behavior reflects the complexity underlying fungal parasitic behavioral manipulation.</title>
        <authorList>
            <person name="de Bekker C."/>
            <person name="Ohm R.A."/>
            <person name="Loreto R.G."/>
            <person name="Sebastian A."/>
            <person name="Albert I."/>
            <person name="Merrow M."/>
            <person name="Brachmann A."/>
            <person name="Hughes D.P."/>
        </authorList>
    </citation>
    <scope>NUCLEOTIDE SEQUENCE [LARGE SCALE GENOMIC DNA]</scope>
    <source>
        <strain evidence="7 8">SC16a</strain>
    </source>
</reference>
<keyword evidence="8" id="KW-1185">Reference proteome</keyword>
<dbReference type="SMART" id="SM00184">
    <property type="entry name" value="RING"/>
    <property type="match status" value="2"/>
</dbReference>
<organism evidence="7 8">
    <name type="scientific">Ophiocordyceps unilateralis</name>
    <name type="common">Zombie-ant fungus</name>
    <name type="synonym">Torrubia unilateralis</name>
    <dbReference type="NCBI Taxonomy" id="268505"/>
    <lineage>
        <taxon>Eukaryota</taxon>
        <taxon>Fungi</taxon>
        <taxon>Dikarya</taxon>
        <taxon>Ascomycota</taxon>
        <taxon>Pezizomycotina</taxon>
        <taxon>Sordariomycetes</taxon>
        <taxon>Hypocreomycetidae</taxon>
        <taxon>Hypocreales</taxon>
        <taxon>Ophiocordycipitaceae</taxon>
        <taxon>Ophiocordyceps</taxon>
    </lineage>
</organism>
<evidence type="ECO:0000256" key="5">
    <source>
        <dbReference type="SAM" id="MobiDB-lite"/>
    </source>
</evidence>
<sequence>MSPDQPDVAESAPQPGPADSRAAANEDEAADNWFTTSEDDELQRRQKSPQTKFGPHPDQARHVVRLFQCPQCSAPYKHAISLPCGRSICKTCLPETFIRTSVSYPALPYRQEGFRCPFSECGQVHASDDCSSDVILNKVAWLVHTEMNRGKVNALRLKLSTRIGIQAAQSLMTSPQLIPGSRLVATWTLAAHKQLPFKADALFYDEPASREKADECDSRVLGTLQKTMRVEMDCQICYGLLYDPLTTECGHTFCRACLLCVFTKPRRCPVCRRELGVDPLLKPGVCPSNERIVGITQTFWKDELDGRKESAALESAATQHPLLIPLLVCSLSFPSMPMFLHIYESRYRLMIERVLQGDQTFGMVLPRQQEPIREDDFYQMGILLQIIEVHYYADGRSMIETVGLYRFRILSYTQRDGYYVGNAQRMDDVGLQQEEAMEAAEVGYDASDSAAGTHGDGDLVENQGQSSAEAPFWTSWSQFGAELPETVEDLNTMTTQSLMRGPG</sequence>
<dbReference type="InterPro" id="IPR046336">
    <property type="entry name" value="Lon_prtase_N_sf"/>
</dbReference>
<dbReference type="InterPro" id="IPR013083">
    <property type="entry name" value="Znf_RING/FYVE/PHD"/>
</dbReference>
<protein>
    <recommendedName>
        <fullName evidence="6">RING-type domain-containing protein</fullName>
    </recommendedName>
</protein>
<comment type="caution">
    <text evidence="7">The sequence shown here is derived from an EMBL/GenBank/DDBJ whole genome shotgun (WGS) entry which is preliminary data.</text>
</comment>
<accession>A0A2A9P9H1</accession>
<evidence type="ECO:0000256" key="3">
    <source>
        <dbReference type="ARBA" id="ARBA00022833"/>
    </source>
</evidence>
<keyword evidence="1" id="KW-0479">Metal-binding</keyword>
<dbReference type="SUPFAM" id="SSF57850">
    <property type="entry name" value="RING/U-box"/>
    <property type="match status" value="2"/>
</dbReference>
<dbReference type="STRING" id="268505.A0A2A9P9H1"/>
<feature type="region of interest" description="Disordered" evidence="5">
    <location>
        <begin position="1"/>
        <end position="57"/>
    </location>
</feature>
<dbReference type="SMART" id="SM00464">
    <property type="entry name" value="LON"/>
    <property type="match status" value="1"/>
</dbReference>
<name>A0A2A9P9H1_OPHUN</name>
<dbReference type="Gene3D" id="3.30.40.10">
    <property type="entry name" value="Zinc/RING finger domain, C3HC4 (zinc finger)"/>
    <property type="match status" value="2"/>
</dbReference>
<dbReference type="Proteomes" id="UP000037136">
    <property type="component" value="Unassembled WGS sequence"/>
</dbReference>
<dbReference type="OrthoDB" id="264917at2759"/>
<dbReference type="GO" id="GO:0061630">
    <property type="term" value="F:ubiquitin protein ligase activity"/>
    <property type="evidence" value="ECO:0007669"/>
    <property type="project" value="TreeGrafter"/>
</dbReference>
<keyword evidence="3" id="KW-0862">Zinc</keyword>
<dbReference type="InterPro" id="IPR001841">
    <property type="entry name" value="Znf_RING"/>
</dbReference>
<dbReference type="PANTHER" id="PTHR23327">
    <property type="entry name" value="RING FINGER PROTEIN 127"/>
    <property type="match status" value="1"/>
</dbReference>
<dbReference type="PANTHER" id="PTHR23327:SF42">
    <property type="entry name" value="LON PEPTIDASE N-TERMINAL DOMAIN AND RING FINGER PROTEIN C14F5.10C"/>
    <property type="match status" value="1"/>
</dbReference>
<dbReference type="PROSITE" id="PS50089">
    <property type="entry name" value="ZF_RING_2"/>
    <property type="match status" value="1"/>
</dbReference>
<keyword evidence="2 4" id="KW-0863">Zinc-finger</keyword>
<dbReference type="GO" id="GO:0008270">
    <property type="term" value="F:zinc ion binding"/>
    <property type="evidence" value="ECO:0007669"/>
    <property type="project" value="UniProtKB-KW"/>
</dbReference>
<evidence type="ECO:0000256" key="4">
    <source>
        <dbReference type="PROSITE-ProRule" id="PRU00175"/>
    </source>
</evidence>
<dbReference type="EMBL" id="LAZP02000321">
    <property type="protein sequence ID" value="PFH58165.1"/>
    <property type="molecule type" value="Genomic_DNA"/>
</dbReference>
<gene>
    <name evidence="7" type="ORF">XA68_14088</name>
</gene>